<dbReference type="GO" id="GO:0055085">
    <property type="term" value="P:transmembrane transport"/>
    <property type="evidence" value="ECO:0007669"/>
    <property type="project" value="InterPro"/>
</dbReference>
<evidence type="ECO:0000256" key="2">
    <source>
        <dbReference type="ARBA" id="ARBA00022448"/>
    </source>
</evidence>
<keyword evidence="2 7" id="KW-0813">Transport</keyword>
<evidence type="ECO:0000256" key="5">
    <source>
        <dbReference type="ARBA" id="ARBA00022989"/>
    </source>
</evidence>
<evidence type="ECO:0000259" key="8">
    <source>
        <dbReference type="PROSITE" id="PS50928"/>
    </source>
</evidence>
<evidence type="ECO:0000313" key="9">
    <source>
        <dbReference type="EMBL" id="KPC54211.1"/>
    </source>
</evidence>
<dbReference type="InterPro" id="IPR035906">
    <property type="entry name" value="MetI-like_sf"/>
</dbReference>
<keyword evidence="3" id="KW-1003">Cell membrane</keyword>
<evidence type="ECO:0000256" key="7">
    <source>
        <dbReference type="RuleBase" id="RU363032"/>
    </source>
</evidence>
<keyword evidence="5 7" id="KW-1133">Transmembrane helix</keyword>
<dbReference type="OrthoDB" id="8610293at2"/>
<dbReference type="PANTHER" id="PTHR32243">
    <property type="entry name" value="MALTOSE TRANSPORT SYSTEM PERMEASE-RELATED"/>
    <property type="match status" value="1"/>
</dbReference>
<accession>A0A0N1JTD5</accession>
<feature type="transmembrane region" description="Helical" evidence="7">
    <location>
        <begin position="140"/>
        <end position="163"/>
    </location>
</feature>
<dbReference type="PROSITE" id="PS50928">
    <property type="entry name" value="ABC_TM1"/>
    <property type="match status" value="1"/>
</dbReference>
<protein>
    <submittedName>
        <fullName evidence="9">Trehalose transport system permease protein SugB</fullName>
    </submittedName>
</protein>
<sequence length="278" mass="30015">MSASQNKSSRNLRAWVALVLLVNGFFPAVWILFTSLKTETELTQTPITWWPHAPTLANYTQAFTQQPLLHFIGNSLEIAIGSALLTLVAATGAAYAIARLKLKGRGLILTGLIAVAMFPPVTLLVPLFETMRALHLLNTVLALMLPYAVMSLPVATLLLVSFFKDMPQELEDAALLDGCSRLGALWRVMLPLAAPAVFTAGILAFVNAWDEFLLAQALNAAPDHRTLPVGILFYQGEFTFPWPVISAALVVAIVPLALLIVLFQERVTGGLMAGGLKG</sequence>
<dbReference type="InterPro" id="IPR050901">
    <property type="entry name" value="BP-dep_ABC_trans_perm"/>
</dbReference>
<evidence type="ECO:0000256" key="3">
    <source>
        <dbReference type="ARBA" id="ARBA00022475"/>
    </source>
</evidence>
<feature type="transmembrane region" description="Helical" evidence="7">
    <location>
        <begin position="242"/>
        <end position="263"/>
    </location>
</feature>
<comment type="subcellular location">
    <subcellularLocation>
        <location evidence="1 7">Cell membrane</location>
        <topology evidence="1 7">Multi-pass membrane protein</topology>
    </subcellularLocation>
</comment>
<feature type="transmembrane region" description="Helical" evidence="7">
    <location>
        <begin position="184"/>
        <end position="206"/>
    </location>
</feature>
<comment type="caution">
    <text evidence="9">The sequence shown here is derived from an EMBL/GenBank/DDBJ whole genome shotgun (WGS) entry which is preliminary data.</text>
</comment>
<dbReference type="Pfam" id="PF00528">
    <property type="entry name" value="BPD_transp_1"/>
    <property type="match status" value="1"/>
</dbReference>
<dbReference type="EMBL" id="LAQT01000003">
    <property type="protein sequence ID" value="KPC54211.1"/>
    <property type="molecule type" value="Genomic_DNA"/>
</dbReference>
<evidence type="ECO:0000256" key="4">
    <source>
        <dbReference type="ARBA" id="ARBA00022692"/>
    </source>
</evidence>
<evidence type="ECO:0000313" key="10">
    <source>
        <dbReference type="Proteomes" id="UP000037939"/>
    </source>
</evidence>
<organism evidence="9 10">
    <name type="scientific">Amantichitinum ursilacus</name>
    <dbReference type="NCBI Taxonomy" id="857265"/>
    <lineage>
        <taxon>Bacteria</taxon>
        <taxon>Pseudomonadati</taxon>
        <taxon>Pseudomonadota</taxon>
        <taxon>Betaproteobacteria</taxon>
        <taxon>Neisseriales</taxon>
        <taxon>Chitinibacteraceae</taxon>
        <taxon>Amantichitinum</taxon>
    </lineage>
</organism>
<keyword evidence="6 7" id="KW-0472">Membrane</keyword>
<reference evidence="9 10" key="1">
    <citation type="submission" date="2015-07" db="EMBL/GenBank/DDBJ databases">
        <title>Draft genome sequence of the Amantichitinum ursilacus IGB-41, a new chitin-degrading bacterium.</title>
        <authorList>
            <person name="Kirstahler P."/>
            <person name="Guenther M."/>
            <person name="Grumaz C."/>
            <person name="Rupp S."/>
            <person name="Zibek S."/>
            <person name="Sohn K."/>
        </authorList>
    </citation>
    <scope>NUCLEOTIDE SEQUENCE [LARGE SCALE GENOMIC DNA]</scope>
    <source>
        <strain evidence="9 10">IGB-41</strain>
    </source>
</reference>
<dbReference type="Gene3D" id="1.10.3720.10">
    <property type="entry name" value="MetI-like"/>
    <property type="match status" value="1"/>
</dbReference>
<gene>
    <name evidence="9" type="primary">sugB_1</name>
    <name evidence="9" type="ORF">WG78_06160</name>
</gene>
<evidence type="ECO:0000256" key="1">
    <source>
        <dbReference type="ARBA" id="ARBA00004651"/>
    </source>
</evidence>
<dbReference type="Proteomes" id="UP000037939">
    <property type="component" value="Unassembled WGS sequence"/>
</dbReference>
<comment type="similarity">
    <text evidence="7">Belongs to the binding-protein-dependent transport system permease family.</text>
</comment>
<dbReference type="CDD" id="cd06261">
    <property type="entry name" value="TM_PBP2"/>
    <property type="match status" value="1"/>
</dbReference>
<feature type="transmembrane region" description="Helical" evidence="7">
    <location>
        <begin position="78"/>
        <end position="98"/>
    </location>
</feature>
<dbReference type="STRING" id="857265.WG78_06160"/>
<dbReference type="PATRIC" id="fig|857265.3.peg.1261"/>
<dbReference type="GO" id="GO:0005886">
    <property type="term" value="C:plasma membrane"/>
    <property type="evidence" value="ECO:0007669"/>
    <property type="project" value="UniProtKB-SubCell"/>
</dbReference>
<evidence type="ECO:0000256" key="6">
    <source>
        <dbReference type="ARBA" id="ARBA00023136"/>
    </source>
</evidence>
<keyword evidence="4 7" id="KW-0812">Transmembrane</keyword>
<dbReference type="AlphaFoldDB" id="A0A0N1JTD5"/>
<dbReference type="PANTHER" id="PTHR32243:SF18">
    <property type="entry name" value="INNER MEMBRANE ABC TRANSPORTER PERMEASE PROTEIN YCJP"/>
    <property type="match status" value="1"/>
</dbReference>
<dbReference type="SUPFAM" id="SSF161098">
    <property type="entry name" value="MetI-like"/>
    <property type="match status" value="1"/>
</dbReference>
<proteinExistence type="inferred from homology"/>
<keyword evidence="10" id="KW-1185">Reference proteome</keyword>
<dbReference type="InterPro" id="IPR000515">
    <property type="entry name" value="MetI-like"/>
</dbReference>
<feature type="transmembrane region" description="Helical" evidence="7">
    <location>
        <begin position="12"/>
        <end position="33"/>
    </location>
</feature>
<feature type="domain" description="ABC transmembrane type-1" evidence="8">
    <location>
        <begin position="72"/>
        <end position="263"/>
    </location>
</feature>
<name>A0A0N1JTD5_9NEIS</name>
<feature type="transmembrane region" description="Helical" evidence="7">
    <location>
        <begin position="107"/>
        <end position="128"/>
    </location>
</feature>
<dbReference type="RefSeq" id="WP_053936902.1">
    <property type="nucleotide sequence ID" value="NZ_LAQT01000003.1"/>
</dbReference>